<sequence>MENTHFEFNSNNVVGTVTINGTVPLIIIFFNVCVVSRVCAVKITSNSSAILRYKIEKIYLPNYLLIAHEG</sequence>
<gene>
    <name evidence="1" type="ORF">GLOIN_2v1881885</name>
</gene>
<reference evidence="1 2" key="1">
    <citation type="journal article" date="2013" name="Proc. Natl. Acad. Sci. U.S.A.">
        <title>Genome of an arbuscular mycorrhizal fungus provides insight into the oldest plant symbiosis.</title>
        <authorList>
            <person name="Tisserant E."/>
            <person name="Malbreil M."/>
            <person name="Kuo A."/>
            <person name="Kohler A."/>
            <person name="Symeonidi A."/>
            <person name="Balestrini R."/>
            <person name="Charron P."/>
            <person name="Duensing N."/>
            <person name="Frei Dit Frey N."/>
            <person name="Gianinazzi-Pearson V."/>
            <person name="Gilbert L.B."/>
            <person name="Handa Y."/>
            <person name="Herr J.R."/>
            <person name="Hijri M."/>
            <person name="Koul R."/>
            <person name="Kawaguchi M."/>
            <person name="Krajinski F."/>
            <person name="Lammers P.J."/>
            <person name="Masclaux F.G."/>
            <person name="Murat C."/>
            <person name="Morin E."/>
            <person name="Ndikumana S."/>
            <person name="Pagni M."/>
            <person name="Petitpierre D."/>
            <person name="Requena N."/>
            <person name="Rosikiewicz P."/>
            <person name="Riley R."/>
            <person name="Saito K."/>
            <person name="San Clemente H."/>
            <person name="Shapiro H."/>
            <person name="van Tuinen D."/>
            <person name="Becard G."/>
            <person name="Bonfante P."/>
            <person name="Paszkowski U."/>
            <person name="Shachar-Hill Y.Y."/>
            <person name="Tuskan G.A."/>
            <person name="Young P.W."/>
            <person name="Sanders I.R."/>
            <person name="Henrissat B."/>
            <person name="Rensing S.A."/>
            <person name="Grigoriev I.V."/>
            <person name="Corradi N."/>
            <person name="Roux C."/>
            <person name="Martin F."/>
        </authorList>
    </citation>
    <scope>NUCLEOTIDE SEQUENCE [LARGE SCALE GENOMIC DNA]</scope>
    <source>
        <strain evidence="1 2">DAOM 197198</strain>
    </source>
</reference>
<evidence type="ECO:0000313" key="2">
    <source>
        <dbReference type="Proteomes" id="UP000018888"/>
    </source>
</evidence>
<accession>A0A2P4PEH5</accession>
<organism evidence="1 2">
    <name type="scientific">Rhizophagus irregularis (strain DAOM 181602 / DAOM 197198 / MUCL 43194)</name>
    <name type="common">Arbuscular mycorrhizal fungus</name>
    <name type="synonym">Glomus intraradices</name>
    <dbReference type="NCBI Taxonomy" id="747089"/>
    <lineage>
        <taxon>Eukaryota</taxon>
        <taxon>Fungi</taxon>
        <taxon>Fungi incertae sedis</taxon>
        <taxon>Mucoromycota</taxon>
        <taxon>Glomeromycotina</taxon>
        <taxon>Glomeromycetes</taxon>
        <taxon>Glomerales</taxon>
        <taxon>Glomeraceae</taxon>
        <taxon>Rhizophagus</taxon>
    </lineage>
</organism>
<comment type="caution">
    <text evidence="1">The sequence shown here is derived from an EMBL/GenBank/DDBJ whole genome shotgun (WGS) entry which is preliminary data.</text>
</comment>
<keyword evidence="2" id="KW-1185">Reference proteome</keyword>
<evidence type="ECO:0000313" key="1">
    <source>
        <dbReference type="EMBL" id="POG63771.1"/>
    </source>
</evidence>
<proteinExistence type="predicted"/>
<protein>
    <submittedName>
        <fullName evidence="1">Uncharacterized protein</fullName>
    </submittedName>
</protein>
<dbReference type="Proteomes" id="UP000018888">
    <property type="component" value="Unassembled WGS sequence"/>
</dbReference>
<dbReference type="EMBL" id="AUPC02000257">
    <property type="protein sequence ID" value="POG63771.1"/>
    <property type="molecule type" value="Genomic_DNA"/>
</dbReference>
<dbReference type="AlphaFoldDB" id="A0A2P4PEH5"/>
<reference evidence="1 2" key="2">
    <citation type="journal article" date="2018" name="New Phytol.">
        <title>High intraspecific genome diversity in the model arbuscular mycorrhizal symbiont Rhizophagus irregularis.</title>
        <authorList>
            <person name="Chen E.C.H."/>
            <person name="Morin E."/>
            <person name="Beaudet D."/>
            <person name="Noel J."/>
            <person name="Yildirir G."/>
            <person name="Ndikumana S."/>
            <person name="Charron P."/>
            <person name="St-Onge C."/>
            <person name="Giorgi J."/>
            <person name="Kruger M."/>
            <person name="Marton T."/>
            <person name="Ropars J."/>
            <person name="Grigoriev I.V."/>
            <person name="Hainaut M."/>
            <person name="Henrissat B."/>
            <person name="Roux C."/>
            <person name="Martin F."/>
            <person name="Corradi N."/>
        </authorList>
    </citation>
    <scope>NUCLEOTIDE SEQUENCE [LARGE SCALE GENOMIC DNA]</scope>
    <source>
        <strain evidence="1 2">DAOM 197198</strain>
    </source>
</reference>
<name>A0A2P4PEH5_RHIID</name>